<proteinExistence type="predicted"/>
<organism evidence="1 2">
    <name type="scientific">Actinomadura livida</name>
    <dbReference type="NCBI Taxonomy" id="79909"/>
    <lineage>
        <taxon>Bacteria</taxon>
        <taxon>Bacillati</taxon>
        <taxon>Actinomycetota</taxon>
        <taxon>Actinomycetes</taxon>
        <taxon>Streptosporangiales</taxon>
        <taxon>Thermomonosporaceae</taxon>
        <taxon>Actinomadura</taxon>
    </lineage>
</organism>
<protein>
    <submittedName>
        <fullName evidence="1">Uncharacterized protein</fullName>
    </submittedName>
</protein>
<gene>
    <name evidence="1" type="ORF">GCM10009546_49860</name>
</gene>
<evidence type="ECO:0000313" key="2">
    <source>
        <dbReference type="Proteomes" id="UP001501427"/>
    </source>
</evidence>
<dbReference type="EMBL" id="BAAAHD010000052">
    <property type="protein sequence ID" value="GAA0581436.1"/>
    <property type="molecule type" value="Genomic_DNA"/>
</dbReference>
<name>A0ABN1F3G4_9ACTN</name>
<dbReference type="Proteomes" id="UP001501427">
    <property type="component" value="Unassembled WGS sequence"/>
</dbReference>
<sequence length="78" mass="8321">MACSGQQGFAAVQDQADLREIVGPHMLGDALGRALHRAHGHGGRTPPPTLVGVLEYVAMVTCEITPAVHLEHELPERC</sequence>
<comment type="caution">
    <text evidence="1">The sequence shown here is derived from an EMBL/GenBank/DDBJ whole genome shotgun (WGS) entry which is preliminary data.</text>
</comment>
<reference evidence="1 2" key="1">
    <citation type="journal article" date="2019" name="Int. J. Syst. Evol. Microbiol.">
        <title>The Global Catalogue of Microorganisms (GCM) 10K type strain sequencing project: providing services to taxonomists for standard genome sequencing and annotation.</title>
        <authorList>
            <consortium name="The Broad Institute Genomics Platform"/>
            <consortium name="The Broad Institute Genome Sequencing Center for Infectious Disease"/>
            <person name="Wu L."/>
            <person name="Ma J."/>
        </authorList>
    </citation>
    <scope>NUCLEOTIDE SEQUENCE [LARGE SCALE GENOMIC DNA]</scope>
    <source>
        <strain evidence="1 2">JCM 10667</strain>
    </source>
</reference>
<evidence type="ECO:0000313" key="1">
    <source>
        <dbReference type="EMBL" id="GAA0581436.1"/>
    </source>
</evidence>
<accession>A0ABN1F3G4</accession>
<keyword evidence="2" id="KW-1185">Reference proteome</keyword>